<evidence type="ECO:0000313" key="1">
    <source>
        <dbReference type="EMBL" id="CAI9700386.1"/>
    </source>
</evidence>
<dbReference type="EMBL" id="OX596105">
    <property type="protein sequence ID" value="CAI9700386.1"/>
    <property type="molecule type" value="Genomic_DNA"/>
</dbReference>
<protein>
    <submittedName>
        <fullName evidence="1">Uncharacterized protein</fullName>
    </submittedName>
</protein>
<dbReference type="Proteomes" id="UP001162501">
    <property type="component" value="Chromosome 21"/>
</dbReference>
<reference evidence="1" key="1">
    <citation type="submission" date="2023-05" db="EMBL/GenBank/DDBJ databases">
        <authorList>
            <consortium name="ELIXIR-Norway"/>
        </authorList>
    </citation>
    <scope>NUCLEOTIDE SEQUENCE</scope>
</reference>
<proteinExistence type="predicted"/>
<sequence>MQREEPPREELVPETGARQKVAPSVHTAHPHRRQSPPFPRPGARNALHASYAGLLPGSRVDAEGERPPGLGKLSPAPATDAERAGGGAYPRPRFPEGSARTGSLGSRLQTSRRCLPRRRDANARLVLGAVRPSAGPFLLRLRPPVSFSPPPPPPGRTL</sequence>
<gene>
    <name evidence="1" type="ORF">MRATA1EN3_LOCUS11599</name>
</gene>
<evidence type="ECO:0000313" key="2">
    <source>
        <dbReference type="Proteomes" id="UP001162501"/>
    </source>
</evidence>
<organism evidence="1 2">
    <name type="scientific">Rangifer tarandus platyrhynchus</name>
    <name type="common">Svalbard reindeer</name>
    <dbReference type="NCBI Taxonomy" id="3082113"/>
    <lineage>
        <taxon>Eukaryota</taxon>
        <taxon>Metazoa</taxon>
        <taxon>Chordata</taxon>
        <taxon>Craniata</taxon>
        <taxon>Vertebrata</taxon>
        <taxon>Euteleostomi</taxon>
        <taxon>Mammalia</taxon>
        <taxon>Eutheria</taxon>
        <taxon>Laurasiatheria</taxon>
        <taxon>Artiodactyla</taxon>
        <taxon>Ruminantia</taxon>
        <taxon>Pecora</taxon>
        <taxon>Cervidae</taxon>
        <taxon>Odocoileinae</taxon>
        <taxon>Rangifer</taxon>
    </lineage>
</organism>
<accession>A0ACB0EJU3</accession>
<name>A0ACB0EJU3_RANTA</name>